<sequence length="137" mass="13738">MSRHRQRSLCSTTDFQRQRGVRLIGSRKQLSDMRSFTAAVLVLALLAAPLACQASSQGRELKQDLSAITSLIGGNGISNIGGSGGSGFDISTITSALSGIAGSNGGGLTSLASNIGGGSGGLGNIVSSVGGRKMLNN</sequence>
<proteinExistence type="predicted"/>
<protein>
    <submittedName>
        <fullName evidence="1">G877 protein</fullName>
    </submittedName>
</protein>
<accession>A0ABP1FIT4</accession>
<keyword evidence="2" id="KW-1185">Reference proteome</keyword>
<organism evidence="1 2">
    <name type="scientific">Coccomyxa viridis</name>
    <dbReference type="NCBI Taxonomy" id="1274662"/>
    <lineage>
        <taxon>Eukaryota</taxon>
        <taxon>Viridiplantae</taxon>
        <taxon>Chlorophyta</taxon>
        <taxon>core chlorophytes</taxon>
        <taxon>Trebouxiophyceae</taxon>
        <taxon>Trebouxiophyceae incertae sedis</taxon>
        <taxon>Coccomyxaceae</taxon>
        <taxon>Coccomyxa</taxon>
    </lineage>
</organism>
<dbReference type="Proteomes" id="UP001497392">
    <property type="component" value="Unassembled WGS sequence"/>
</dbReference>
<gene>
    <name evidence="1" type="primary">g877</name>
    <name evidence="1" type="ORF">VP750_LOCUS763</name>
</gene>
<dbReference type="EMBL" id="CAXHTA020000002">
    <property type="protein sequence ID" value="CAL5219104.1"/>
    <property type="molecule type" value="Genomic_DNA"/>
</dbReference>
<evidence type="ECO:0000313" key="1">
    <source>
        <dbReference type="EMBL" id="CAL5219104.1"/>
    </source>
</evidence>
<reference evidence="1 2" key="1">
    <citation type="submission" date="2024-06" db="EMBL/GenBank/DDBJ databases">
        <authorList>
            <person name="Kraege A."/>
            <person name="Thomma B."/>
        </authorList>
    </citation>
    <scope>NUCLEOTIDE SEQUENCE [LARGE SCALE GENOMIC DNA]</scope>
</reference>
<evidence type="ECO:0000313" key="2">
    <source>
        <dbReference type="Proteomes" id="UP001497392"/>
    </source>
</evidence>
<name>A0ABP1FIT4_9CHLO</name>
<comment type="caution">
    <text evidence="1">The sequence shown here is derived from an EMBL/GenBank/DDBJ whole genome shotgun (WGS) entry which is preliminary data.</text>
</comment>